<name>A0A9D3M5R2_ANGAN</name>
<keyword evidence="1" id="KW-1133">Transmembrane helix</keyword>
<organism evidence="2 3">
    <name type="scientific">Anguilla anguilla</name>
    <name type="common">European freshwater eel</name>
    <name type="synonym">Muraena anguilla</name>
    <dbReference type="NCBI Taxonomy" id="7936"/>
    <lineage>
        <taxon>Eukaryota</taxon>
        <taxon>Metazoa</taxon>
        <taxon>Chordata</taxon>
        <taxon>Craniata</taxon>
        <taxon>Vertebrata</taxon>
        <taxon>Euteleostomi</taxon>
        <taxon>Actinopterygii</taxon>
        <taxon>Neopterygii</taxon>
        <taxon>Teleostei</taxon>
        <taxon>Anguilliformes</taxon>
        <taxon>Anguillidae</taxon>
        <taxon>Anguilla</taxon>
    </lineage>
</organism>
<dbReference type="Proteomes" id="UP001044222">
    <property type="component" value="Chromosome 9"/>
</dbReference>
<protein>
    <submittedName>
        <fullName evidence="2">Uncharacterized protein</fullName>
    </submittedName>
</protein>
<keyword evidence="1" id="KW-0812">Transmembrane</keyword>
<feature type="non-terminal residue" evidence="2">
    <location>
        <position position="60"/>
    </location>
</feature>
<evidence type="ECO:0000313" key="3">
    <source>
        <dbReference type="Proteomes" id="UP001044222"/>
    </source>
</evidence>
<comment type="caution">
    <text evidence="2">The sequence shown here is derived from an EMBL/GenBank/DDBJ whole genome shotgun (WGS) entry which is preliminary data.</text>
</comment>
<reference evidence="2" key="1">
    <citation type="submission" date="2021-01" db="EMBL/GenBank/DDBJ databases">
        <title>A chromosome-scale assembly of European eel, Anguilla anguilla.</title>
        <authorList>
            <person name="Henkel C."/>
            <person name="Jong-Raadsen S.A."/>
            <person name="Dufour S."/>
            <person name="Weltzien F.-A."/>
            <person name="Palstra A.P."/>
            <person name="Pelster B."/>
            <person name="Spaink H.P."/>
            <person name="Van Den Thillart G.E."/>
            <person name="Jansen H."/>
            <person name="Zahm M."/>
            <person name="Klopp C."/>
            <person name="Cedric C."/>
            <person name="Louis A."/>
            <person name="Berthelot C."/>
            <person name="Parey E."/>
            <person name="Roest Crollius H."/>
            <person name="Montfort J."/>
            <person name="Robinson-Rechavi M."/>
            <person name="Bucao C."/>
            <person name="Bouchez O."/>
            <person name="Gislard M."/>
            <person name="Lluch J."/>
            <person name="Milhes M."/>
            <person name="Lampietro C."/>
            <person name="Lopez Roques C."/>
            <person name="Donnadieu C."/>
            <person name="Braasch I."/>
            <person name="Desvignes T."/>
            <person name="Postlethwait J."/>
            <person name="Bobe J."/>
            <person name="Guiguen Y."/>
            <person name="Dirks R."/>
        </authorList>
    </citation>
    <scope>NUCLEOTIDE SEQUENCE</scope>
    <source>
        <strain evidence="2">Tag_6206</strain>
        <tissue evidence="2">Liver</tissue>
    </source>
</reference>
<sequence>MSFSSSSSLDMSVASLRSACFFWSSYALILFRIVAHLLFLGGPRSSWFQESLHIDCPLIF</sequence>
<keyword evidence="3" id="KW-1185">Reference proteome</keyword>
<evidence type="ECO:0000256" key="1">
    <source>
        <dbReference type="SAM" id="Phobius"/>
    </source>
</evidence>
<feature type="transmembrane region" description="Helical" evidence="1">
    <location>
        <begin position="20"/>
        <end position="40"/>
    </location>
</feature>
<dbReference type="AlphaFoldDB" id="A0A9D3M5R2"/>
<proteinExistence type="predicted"/>
<dbReference type="EMBL" id="JAFIRN010000009">
    <property type="protein sequence ID" value="KAG5843001.1"/>
    <property type="molecule type" value="Genomic_DNA"/>
</dbReference>
<accession>A0A9D3M5R2</accession>
<gene>
    <name evidence="2" type="ORF">ANANG_G00183840</name>
</gene>
<evidence type="ECO:0000313" key="2">
    <source>
        <dbReference type="EMBL" id="KAG5843001.1"/>
    </source>
</evidence>
<keyword evidence="1" id="KW-0472">Membrane</keyword>